<keyword evidence="3" id="KW-1185">Reference proteome</keyword>
<keyword evidence="1" id="KW-0808">Transferase</keyword>
<comment type="caution">
    <text evidence="2">The sequence shown here is derived from an EMBL/GenBank/DDBJ whole genome shotgun (WGS) entry which is preliminary data.</text>
</comment>
<evidence type="ECO:0000313" key="3">
    <source>
        <dbReference type="Proteomes" id="UP000622317"/>
    </source>
</evidence>
<reference evidence="2" key="1">
    <citation type="submission" date="2020-09" db="EMBL/GenBank/DDBJ databases">
        <title>Pelagicoccus enzymogenes sp. nov. with an EPS production, isolated from marine sediment.</title>
        <authorList>
            <person name="Feng X."/>
        </authorList>
    </citation>
    <scope>NUCLEOTIDE SEQUENCE</scope>
    <source>
        <strain evidence="2">NFK12</strain>
    </source>
</reference>
<dbReference type="AlphaFoldDB" id="A0A927IE07"/>
<dbReference type="EMBL" id="JACYFG010000006">
    <property type="protein sequence ID" value="MBD5778527.1"/>
    <property type="molecule type" value="Genomic_DNA"/>
</dbReference>
<name>A0A927IE07_9BACT</name>
<dbReference type="CDD" id="cd02440">
    <property type="entry name" value="AdoMet_MTases"/>
    <property type="match status" value="1"/>
</dbReference>
<dbReference type="Proteomes" id="UP000622317">
    <property type="component" value="Unassembled WGS sequence"/>
</dbReference>
<sequence>MNTPELADPPLGFSADSRFGSFEYEGADLEAMGVAENYPKWIVEEFSPYLRGKIADVGAGSGNFSKYLLNADVESIHAFEPCSRMHGLLSKRYEQESRLEAVNGYVTDLAGEFEAKFDAVVYNNVMEHVADDEAELKAVYRMLKPGGCVLIYVPALQWLYSDFDRSLGHYRRYEKASGAELLLKTGFAVETVKYADVLGVLPWFLCMKVFRAKLSKGSVGLYDRVGVPVTRMIEKFVPMPLGKNLLMVGRKAWPN</sequence>
<protein>
    <submittedName>
        <fullName evidence="2">Class I SAM-dependent methyltransferase</fullName>
    </submittedName>
</protein>
<dbReference type="Gene3D" id="3.40.50.150">
    <property type="entry name" value="Vaccinia Virus protein VP39"/>
    <property type="match status" value="1"/>
</dbReference>
<dbReference type="SUPFAM" id="SSF53335">
    <property type="entry name" value="S-adenosyl-L-methionine-dependent methyltransferases"/>
    <property type="match status" value="1"/>
</dbReference>
<keyword evidence="2" id="KW-0489">Methyltransferase</keyword>
<accession>A0A927IE07</accession>
<dbReference type="InterPro" id="IPR029063">
    <property type="entry name" value="SAM-dependent_MTases_sf"/>
</dbReference>
<dbReference type="PANTHER" id="PTHR43861">
    <property type="entry name" value="TRANS-ACONITATE 2-METHYLTRANSFERASE-RELATED"/>
    <property type="match status" value="1"/>
</dbReference>
<evidence type="ECO:0000313" key="2">
    <source>
        <dbReference type="EMBL" id="MBD5778527.1"/>
    </source>
</evidence>
<dbReference type="Pfam" id="PF13489">
    <property type="entry name" value="Methyltransf_23"/>
    <property type="match status" value="1"/>
</dbReference>
<dbReference type="RefSeq" id="WP_191615664.1">
    <property type="nucleotide sequence ID" value="NZ_JACYFG010000006.1"/>
</dbReference>
<gene>
    <name evidence="2" type="ORF">IEN85_03420</name>
</gene>
<dbReference type="GO" id="GO:0032259">
    <property type="term" value="P:methylation"/>
    <property type="evidence" value="ECO:0007669"/>
    <property type="project" value="UniProtKB-KW"/>
</dbReference>
<dbReference type="GO" id="GO:0008168">
    <property type="term" value="F:methyltransferase activity"/>
    <property type="evidence" value="ECO:0007669"/>
    <property type="project" value="UniProtKB-KW"/>
</dbReference>
<dbReference type="PANTHER" id="PTHR43861:SF3">
    <property type="entry name" value="PUTATIVE (AFU_ORTHOLOGUE AFUA_2G14390)-RELATED"/>
    <property type="match status" value="1"/>
</dbReference>
<evidence type="ECO:0000256" key="1">
    <source>
        <dbReference type="ARBA" id="ARBA00022679"/>
    </source>
</evidence>
<organism evidence="2 3">
    <name type="scientific">Pelagicoccus enzymogenes</name>
    <dbReference type="NCBI Taxonomy" id="2773457"/>
    <lineage>
        <taxon>Bacteria</taxon>
        <taxon>Pseudomonadati</taxon>
        <taxon>Verrucomicrobiota</taxon>
        <taxon>Opitutia</taxon>
        <taxon>Puniceicoccales</taxon>
        <taxon>Pelagicoccaceae</taxon>
        <taxon>Pelagicoccus</taxon>
    </lineage>
</organism>
<proteinExistence type="predicted"/>